<dbReference type="GO" id="GO:0004177">
    <property type="term" value="F:aminopeptidase activity"/>
    <property type="evidence" value="ECO:0007669"/>
    <property type="project" value="UniProtKB-EC"/>
</dbReference>
<dbReference type="EC" id="3.4.11.21" evidence="2"/>
<keyword evidence="3" id="KW-0812">Transmembrane</keyword>
<dbReference type="PANTHER" id="PTHR28570">
    <property type="entry name" value="ASPARTYL AMINOPEPTIDASE"/>
    <property type="match status" value="1"/>
</dbReference>
<dbReference type="InterPro" id="IPR001948">
    <property type="entry name" value="Peptidase_M18"/>
</dbReference>
<keyword evidence="3" id="KW-0472">Membrane</keyword>
<dbReference type="Gene3D" id="3.40.630.10">
    <property type="entry name" value="Zn peptidases"/>
    <property type="match status" value="2"/>
</dbReference>
<organism evidence="4 5">
    <name type="scientific">Pocillopora meandrina</name>
    <dbReference type="NCBI Taxonomy" id="46732"/>
    <lineage>
        <taxon>Eukaryota</taxon>
        <taxon>Metazoa</taxon>
        <taxon>Cnidaria</taxon>
        <taxon>Anthozoa</taxon>
        <taxon>Hexacorallia</taxon>
        <taxon>Scleractinia</taxon>
        <taxon>Astrocoeniina</taxon>
        <taxon>Pocilloporidae</taxon>
        <taxon>Pocillopora</taxon>
    </lineage>
</organism>
<keyword evidence="5" id="KW-1185">Reference proteome</keyword>
<evidence type="ECO:0000256" key="2">
    <source>
        <dbReference type="ARBA" id="ARBA00011965"/>
    </source>
</evidence>
<dbReference type="EMBL" id="CALNXJ010000194">
    <property type="protein sequence ID" value="CAH3168959.1"/>
    <property type="molecule type" value="Genomic_DNA"/>
</dbReference>
<feature type="transmembrane region" description="Helical" evidence="3">
    <location>
        <begin position="167"/>
        <end position="189"/>
    </location>
</feature>
<dbReference type="GO" id="GO:0006508">
    <property type="term" value="P:proteolysis"/>
    <property type="evidence" value="ECO:0007669"/>
    <property type="project" value="InterPro"/>
</dbReference>
<evidence type="ECO:0000313" key="4">
    <source>
        <dbReference type="EMBL" id="CAH3168959.1"/>
    </source>
</evidence>
<comment type="catalytic activity">
    <reaction evidence="1">
        <text>Release of an N-terminal aspartate or glutamate from a peptide, with a preference for aspartate.</text>
        <dbReference type="EC" id="3.4.11.21"/>
    </reaction>
</comment>
<evidence type="ECO:0000256" key="3">
    <source>
        <dbReference type="SAM" id="Phobius"/>
    </source>
</evidence>
<accession>A0AAU9Y5Q8</accession>
<gene>
    <name evidence="4" type="ORF">PMEA_00009956</name>
</gene>
<evidence type="ECO:0000313" key="5">
    <source>
        <dbReference type="Proteomes" id="UP001159428"/>
    </source>
</evidence>
<dbReference type="Proteomes" id="UP001159428">
    <property type="component" value="Unassembled WGS sequence"/>
</dbReference>
<comment type="caution">
    <text evidence="4">The sequence shown here is derived from an EMBL/GenBank/DDBJ whole genome shotgun (WGS) entry which is preliminary data.</text>
</comment>
<dbReference type="SUPFAM" id="SSF53187">
    <property type="entry name" value="Zn-dependent exopeptidases"/>
    <property type="match status" value="2"/>
</dbReference>
<evidence type="ECO:0000256" key="1">
    <source>
        <dbReference type="ARBA" id="ARBA00001335"/>
    </source>
</evidence>
<name>A0AAU9Y5Q8_9CNID</name>
<dbReference type="GO" id="GO:0008270">
    <property type="term" value="F:zinc ion binding"/>
    <property type="evidence" value="ECO:0007669"/>
    <property type="project" value="InterPro"/>
</dbReference>
<proteinExistence type="predicted"/>
<dbReference type="Pfam" id="PF02127">
    <property type="entry name" value="Peptidase_M18"/>
    <property type="match status" value="1"/>
</dbReference>
<dbReference type="AlphaFoldDB" id="A0AAU9Y5Q8"/>
<sequence>MIIAFAVGGKYVPGNGFSIVGAHTDSPCLKGTVIKINSNQNYATTALSSSILRLIAEKSEVPLQEVCVQNDSTRGTTIGPILSAKLGLLTKDLGGPQLAMHSVREMCCSSIVHQETLLFKVTISLHSKAFISWRYMICRATLSYGGRQTVCSLVHTRQTSKMLLKSAIIALYDLLAWSKYITFITYFVIVKKVTNRHSRN</sequence>
<reference evidence="4 5" key="1">
    <citation type="submission" date="2022-05" db="EMBL/GenBank/DDBJ databases">
        <authorList>
            <consortium name="Genoscope - CEA"/>
            <person name="William W."/>
        </authorList>
    </citation>
    <scope>NUCLEOTIDE SEQUENCE [LARGE SCALE GENOMIC DNA]</scope>
</reference>
<dbReference type="PANTHER" id="PTHR28570:SF3">
    <property type="entry name" value="ASPARTYL AMINOPEPTIDASE"/>
    <property type="match status" value="1"/>
</dbReference>
<protein>
    <recommendedName>
        <fullName evidence="2">aspartyl aminopeptidase</fullName>
        <ecNumber evidence="2">3.4.11.21</ecNumber>
    </recommendedName>
</protein>
<keyword evidence="3" id="KW-1133">Transmembrane helix</keyword>